<feature type="region of interest" description="Disordered" evidence="1">
    <location>
        <begin position="1"/>
        <end position="25"/>
    </location>
</feature>
<dbReference type="Pfam" id="PF20149">
    <property type="entry name" value="DUF6532"/>
    <property type="match status" value="1"/>
</dbReference>
<dbReference type="EMBL" id="JAGFBS010000030">
    <property type="protein sequence ID" value="KAG6372044.1"/>
    <property type="molecule type" value="Genomic_DNA"/>
</dbReference>
<keyword evidence="4" id="KW-1185">Reference proteome</keyword>
<comment type="caution">
    <text evidence="3">The sequence shown here is derived from an EMBL/GenBank/DDBJ whole genome shotgun (WGS) entry which is preliminary data.</text>
</comment>
<protein>
    <recommendedName>
        <fullName evidence="2">DUF6532 domain-containing protein</fullName>
    </recommendedName>
</protein>
<evidence type="ECO:0000256" key="1">
    <source>
        <dbReference type="SAM" id="MobiDB-lite"/>
    </source>
</evidence>
<evidence type="ECO:0000313" key="3">
    <source>
        <dbReference type="EMBL" id="KAG6372044.1"/>
    </source>
</evidence>
<accession>A0A8I2YHI7</accession>
<dbReference type="InterPro" id="IPR045341">
    <property type="entry name" value="DUF6532"/>
</dbReference>
<sequence>MPNRPAMQIFGQPEAPGVARTGEPSVVSRPQREVRAAMPSIPQPSAATPVTTVPQASTVESSARQLPADSTVAVTTSNLTRSKKRKLVDDAKYYIYSSMMTQEAIPSSNAKGSIIQNAINSAARDNMSVTNPKINGELSVVMATVRRLCRDYALCCIQHCYGLRLPLGQLEIEHKREHVAHLLTNHEYLKKTVFENNRWTTQPELFRAELFEDLVIDVFFLHNHPLLQHIQADNLDQLFALAAAAIYVSLKEFKEGYYTELPVSLEIWREPYVEVMALITDMRKDPEKTAQLTLLQQQMIEKGRSLRRSSQAALSAVFPVAN</sequence>
<feature type="domain" description="DUF6532" evidence="2">
    <location>
        <begin position="92"/>
        <end position="281"/>
    </location>
</feature>
<dbReference type="OrthoDB" id="2708843at2759"/>
<dbReference type="AlphaFoldDB" id="A0A8I2YHI7"/>
<organism evidence="3 4">
    <name type="scientific">Boletus reticuloceps</name>
    <dbReference type="NCBI Taxonomy" id="495285"/>
    <lineage>
        <taxon>Eukaryota</taxon>
        <taxon>Fungi</taxon>
        <taxon>Dikarya</taxon>
        <taxon>Basidiomycota</taxon>
        <taxon>Agaricomycotina</taxon>
        <taxon>Agaricomycetes</taxon>
        <taxon>Agaricomycetidae</taxon>
        <taxon>Boletales</taxon>
        <taxon>Boletineae</taxon>
        <taxon>Boletaceae</taxon>
        <taxon>Boletoideae</taxon>
        <taxon>Boletus</taxon>
    </lineage>
</organism>
<evidence type="ECO:0000259" key="2">
    <source>
        <dbReference type="Pfam" id="PF20149"/>
    </source>
</evidence>
<proteinExistence type="predicted"/>
<dbReference type="Proteomes" id="UP000683000">
    <property type="component" value="Unassembled WGS sequence"/>
</dbReference>
<gene>
    <name evidence="3" type="ORF">JVT61DRAFT_8751</name>
</gene>
<reference evidence="3" key="1">
    <citation type="submission" date="2021-03" db="EMBL/GenBank/DDBJ databases">
        <title>Evolutionary innovations through gain and loss of genes in the ectomycorrhizal Boletales.</title>
        <authorList>
            <person name="Wu G."/>
            <person name="Miyauchi S."/>
            <person name="Morin E."/>
            <person name="Yang Z.-L."/>
            <person name="Xu J."/>
            <person name="Martin F.M."/>
        </authorList>
    </citation>
    <scope>NUCLEOTIDE SEQUENCE</scope>
    <source>
        <strain evidence="3">BR01</strain>
    </source>
</reference>
<evidence type="ECO:0000313" key="4">
    <source>
        <dbReference type="Proteomes" id="UP000683000"/>
    </source>
</evidence>
<name>A0A8I2YHI7_9AGAM</name>